<keyword evidence="3" id="KW-1185">Reference proteome</keyword>
<keyword evidence="1" id="KW-0472">Membrane</keyword>
<proteinExistence type="predicted"/>
<keyword evidence="2" id="KW-0346">Stress response</keyword>
<dbReference type="InParanoid" id="A0A067RMC8"/>
<protein>
    <submittedName>
        <fullName evidence="2">Heat shock protein 75 kDa, mitochondrial</fullName>
    </submittedName>
</protein>
<dbReference type="InterPro" id="IPR037196">
    <property type="entry name" value="HSP90_C"/>
</dbReference>
<dbReference type="AlphaFoldDB" id="A0A067RMC8"/>
<dbReference type="STRING" id="136037.A0A067RMC8"/>
<gene>
    <name evidence="2" type="ORF">L798_02692</name>
</gene>
<dbReference type="eggNOG" id="KOG0019">
    <property type="taxonomic scope" value="Eukaryota"/>
</dbReference>
<name>A0A067RMC8_ZOONE</name>
<dbReference type="EMBL" id="KK852541">
    <property type="protein sequence ID" value="KDR21750.1"/>
    <property type="molecule type" value="Genomic_DNA"/>
</dbReference>
<evidence type="ECO:0000256" key="1">
    <source>
        <dbReference type="SAM" id="Phobius"/>
    </source>
</evidence>
<sequence length="80" mass="9140">MVLLFIITDMWNIITVLWAFFFRHPIIKKLSTLTTTNVKLAELVTKQLFANALLSAGLVDDPRTLLTNMNEILTLALEKH</sequence>
<dbReference type="SUPFAM" id="SSF110942">
    <property type="entry name" value="HSP90 C-terminal domain"/>
    <property type="match status" value="1"/>
</dbReference>
<dbReference type="OMA" id="DMWNIIT"/>
<reference evidence="2 3" key="1">
    <citation type="journal article" date="2014" name="Nat. Commun.">
        <title>Molecular traces of alternative social organization in a termite genome.</title>
        <authorList>
            <person name="Terrapon N."/>
            <person name="Li C."/>
            <person name="Robertson H.M."/>
            <person name="Ji L."/>
            <person name="Meng X."/>
            <person name="Booth W."/>
            <person name="Chen Z."/>
            <person name="Childers C.P."/>
            <person name="Glastad K.M."/>
            <person name="Gokhale K."/>
            <person name="Gowin J."/>
            <person name="Gronenberg W."/>
            <person name="Hermansen R.A."/>
            <person name="Hu H."/>
            <person name="Hunt B.G."/>
            <person name="Huylmans A.K."/>
            <person name="Khalil S.M."/>
            <person name="Mitchell R.D."/>
            <person name="Munoz-Torres M.C."/>
            <person name="Mustard J.A."/>
            <person name="Pan H."/>
            <person name="Reese J.T."/>
            <person name="Scharf M.E."/>
            <person name="Sun F."/>
            <person name="Vogel H."/>
            <person name="Xiao J."/>
            <person name="Yang W."/>
            <person name="Yang Z."/>
            <person name="Yang Z."/>
            <person name="Zhou J."/>
            <person name="Zhu J."/>
            <person name="Brent C.S."/>
            <person name="Elsik C.G."/>
            <person name="Goodisman M.A."/>
            <person name="Liberles D.A."/>
            <person name="Roe R.M."/>
            <person name="Vargo E.L."/>
            <person name="Vilcinskas A."/>
            <person name="Wang J."/>
            <person name="Bornberg-Bauer E."/>
            <person name="Korb J."/>
            <person name="Zhang G."/>
            <person name="Liebig J."/>
        </authorList>
    </citation>
    <scope>NUCLEOTIDE SEQUENCE [LARGE SCALE GENOMIC DNA]</scope>
    <source>
        <tissue evidence="2">Whole organism</tissue>
    </source>
</reference>
<feature type="transmembrane region" description="Helical" evidence="1">
    <location>
        <begin position="6"/>
        <end position="22"/>
    </location>
</feature>
<evidence type="ECO:0000313" key="2">
    <source>
        <dbReference type="EMBL" id="KDR21750.1"/>
    </source>
</evidence>
<accession>A0A067RMC8</accession>
<evidence type="ECO:0000313" key="3">
    <source>
        <dbReference type="Proteomes" id="UP000027135"/>
    </source>
</evidence>
<keyword evidence="1" id="KW-1133">Transmembrane helix</keyword>
<dbReference type="Gene3D" id="1.20.120.790">
    <property type="entry name" value="Heat shock protein 90, C-terminal domain"/>
    <property type="match status" value="1"/>
</dbReference>
<organism evidence="2 3">
    <name type="scientific">Zootermopsis nevadensis</name>
    <name type="common">Dampwood termite</name>
    <dbReference type="NCBI Taxonomy" id="136037"/>
    <lineage>
        <taxon>Eukaryota</taxon>
        <taxon>Metazoa</taxon>
        <taxon>Ecdysozoa</taxon>
        <taxon>Arthropoda</taxon>
        <taxon>Hexapoda</taxon>
        <taxon>Insecta</taxon>
        <taxon>Pterygota</taxon>
        <taxon>Neoptera</taxon>
        <taxon>Polyneoptera</taxon>
        <taxon>Dictyoptera</taxon>
        <taxon>Blattodea</taxon>
        <taxon>Blattoidea</taxon>
        <taxon>Termitoidae</taxon>
        <taxon>Termopsidae</taxon>
        <taxon>Zootermopsis</taxon>
    </lineage>
</organism>
<dbReference type="Proteomes" id="UP000027135">
    <property type="component" value="Unassembled WGS sequence"/>
</dbReference>
<keyword evidence="1" id="KW-0812">Transmembrane</keyword>